<dbReference type="EMBL" id="JAGQLK010000073">
    <property type="protein sequence ID" value="MCA9383462.1"/>
    <property type="molecule type" value="Genomic_DNA"/>
</dbReference>
<feature type="transmembrane region" description="Helical" evidence="1">
    <location>
        <begin position="21"/>
        <end position="39"/>
    </location>
</feature>
<protein>
    <submittedName>
        <fullName evidence="3">Efflux RND transporter permease subunit</fullName>
    </submittedName>
</protein>
<feature type="transmembrane region" description="Helical" evidence="1">
    <location>
        <begin position="278"/>
        <end position="295"/>
    </location>
</feature>
<keyword evidence="1" id="KW-0812">Transmembrane</keyword>
<dbReference type="Gene3D" id="1.20.1640.10">
    <property type="entry name" value="Multidrug efflux transporter AcrB transmembrane domain"/>
    <property type="match status" value="3"/>
</dbReference>
<feature type="domain" description="SSD" evidence="2">
    <location>
        <begin position="298"/>
        <end position="430"/>
    </location>
</feature>
<dbReference type="PROSITE" id="PS50156">
    <property type="entry name" value="SSD"/>
    <property type="match status" value="1"/>
</dbReference>
<dbReference type="SUPFAM" id="SSF82866">
    <property type="entry name" value="Multidrug efflux transporter AcrB transmembrane domain"/>
    <property type="match status" value="1"/>
</dbReference>
<dbReference type="GO" id="GO:0042910">
    <property type="term" value="F:xenobiotic transmembrane transporter activity"/>
    <property type="evidence" value="ECO:0007669"/>
    <property type="project" value="TreeGrafter"/>
</dbReference>
<feature type="transmembrane region" description="Helical" evidence="1">
    <location>
        <begin position="326"/>
        <end position="349"/>
    </location>
</feature>
<gene>
    <name evidence="3" type="ORF">KC909_03790</name>
</gene>
<dbReference type="GO" id="GO:0005886">
    <property type="term" value="C:plasma membrane"/>
    <property type="evidence" value="ECO:0007669"/>
    <property type="project" value="TreeGrafter"/>
</dbReference>
<dbReference type="AlphaFoldDB" id="A0A955L5Y0"/>
<feature type="transmembrane region" description="Helical" evidence="1">
    <location>
        <begin position="302"/>
        <end position="320"/>
    </location>
</feature>
<dbReference type="Gene3D" id="3.30.70.1440">
    <property type="entry name" value="Multidrug efflux transporter AcrB pore domain"/>
    <property type="match status" value="1"/>
</dbReference>
<evidence type="ECO:0000259" key="2">
    <source>
        <dbReference type="PROSITE" id="PS50156"/>
    </source>
</evidence>
<sequence>MKDSFIANFSKGFIKKSRVTFLLFFTILILGYVSYSGLLKREGFPSVDIPFAIIQTPYFVNDPSLVDQDVTTPIESEISQIEEVQTFSSTTSSNFSVIFAEFDDETSSEEGAKLIEETLAGIELNAEPEVVTIEASKFNGEYDILLNVVPNEELSVKELQDKADEIGEKLEESNRIARADTIELVSEQINPITGESFDYQTGFNRVGTNTGDKVEFKEAIAIGLVKKGDLDSIDFSNEVKDLITKLEEEGSSEDVEVLIAADFAKELEGQLGDLESNFMSGLIAVLVVLFFFINWRASLTTVIFIPTVMLATFFTLYMFGYSLNVISLFALILVLGLFVDDAIVVVEAIDFKKKEGLKGIEAVASAINDIGPADVSGTITTIMVFLPMVFTSGILGEFIRAIPITVIIALIISLVTALSIIPFFSNIIINDRSTKEERTGFRKFMHYVLYGFTEILDRLAELNSKLVRKYLSSKILTGLVILASILLIVGGMFFSSLISFSIFPSPKDTDVLILQMSYPPATSAQEAEEIAKELEQIVLVKYDQVITDVTYYESTNSSAYAQIDLIPMEDRDITSKEIVESLKSDFESYSAARAKLEQGSAGPPASEFPFAMQVFSDDPATLQQLSSDLEEYIIGLDLANDQEVLEVLTDNLEVIAKSDNRRYVEVKAKITNPENTATVIEIRDLVQEEFDADKLAEYGLDEDALGFDFGQESENLESFTSAVIALFVAVILMYGLLVFLYDSY</sequence>
<dbReference type="PANTHER" id="PTHR32063">
    <property type="match status" value="1"/>
</dbReference>
<organism evidence="3 4">
    <name type="scientific">Candidatus Dojkabacteria bacterium</name>
    <dbReference type="NCBI Taxonomy" id="2099670"/>
    <lineage>
        <taxon>Bacteria</taxon>
        <taxon>Candidatus Dojkabacteria</taxon>
    </lineage>
</organism>
<feature type="non-terminal residue" evidence="3">
    <location>
        <position position="744"/>
    </location>
</feature>
<evidence type="ECO:0000313" key="4">
    <source>
        <dbReference type="Proteomes" id="UP000783287"/>
    </source>
</evidence>
<name>A0A955L5Y0_9BACT</name>
<accession>A0A955L5Y0</accession>
<keyword evidence="1" id="KW-0472">Membrane</keyword>
<dbReference type="Gene3D" id="3.30.70.1430">
    <property type="entry name" value="Multidrug efflux transporter AcrB pore domain"/>
    <property type="match status" value="2"/>
</dbReference>
<evidence type="ECO:0000256" key="1">
    <source>
        <dbReference type="SAM" id="Phobius"/>
    </source>
</evidence>
<dbReference type="Pfam" id="PF00873">
    <property type="entry name" value="ACR_tran"/>
    <property type="match status" value="2"/>
</dbReference>
<dbReference type="Proteomes" id="UP000783287">
    <property type="component" value="Unassembled WGS sequence"/>
</dbReference>
<dbReference type="InterPro" id="IPR000731">
    <property type="entry name" value="SSD"/>
</dbReference>
<evidence type="ECO:0000313" key="3">
    <source>
        <dbReference type="EMBL" id="MCA9383462.1"/>
    </source>
</evidence>
<dbReference type="PANTHER" id="PTHR32063:SF24">
    <property type="entry name" value="CATION EFFLUX SYSTEM (ACRB_ACRD_ACRF FAMILY)"/>
    <property type="match status" value="1"/>
</dbReference>
<dbReference type="Gene3D" id="3.30.70.1320">
    <property type="entry name" value="Multidrug efflux transporter AcrB pore domain like"/>
    <property type="match status" value="2"/>
</dbReference>
<reference evidence="3" key="2">
    <citation type="journal article" date="2021" name="Microbiome">
        <title>Successional dynamics and alternative stable states in a saline activated sludge microbial community over 9 years.</title>
        <authorList>
            <person name="Wang Y."/>
            <person name="Ye J."/>
            <person name="Ju F."/>
            <person name="Liu L."/>
            <person name="Boyd J.A."/>
            <person name="Deng Y."/>
            <person name="Parks D.H."/>
            <person name="Jiang X."/>
            <person name="Yin X."/>
            <person name="Woodcroft B.J."/>
            <person name="Tyson G.W."/>
            <person name="Hugenholtz P."/>
            <person name="Polz M.F."/>
            <person name="Zhang T."/>
        </authorList>
    </citation>
    <scope>NUCLEOTIDE SEQUENCE</scope>
    <source>
        <strain evidence="3">HKST-UBA14</strain>
    </source>
</reference>
<comment type="caution">
    <text evidence="3">The sequence shown here is derived from an EMBL/GenBank/DDBJ whole genome shotgun (WGS) entry which is preliminary data.</text>
</comment>
<feature type="transmembrane region" description="Helical" evidence="1">
    <location>
        <begin position="475"/>
        <end position="503"/>
    </location>
</feature>
<dbReference type="SUPFAM" id="SSF82693">
    <property type="entry name" value="Multidrug efflux transporter AcrB pore domain, PN1, PN2, PC1 and PC2 subdomains"/>
    <property type="match status" value="2"/>
</dbReference>
<proteinExistence type="predicted"/>
<dbReference type="InterPro" id="IPR001036">
    <property type="entry name" value="Acrflvin-R"/>
</dbReference>
<reference evidence="3" key="1">
    <citation type="submission" date="2020-04" db="EMBL/GenBank/DDBJ databases">
        <authorList>
            <person name="Zhang T."/>
        </authorList>
    </citation>
    <scope>NUCLEOTIDE SEQUENCE</scope>
    <source>
        <strain evidence="3">HKST-UBA14</strain>
    </source>
</reference>
<feature type="transmembrane region" description="Helical" evidence="1">
    <location>
        <begin position="719"/>
        <end position="741"/>
    </location>
</feature>
<keyword evidence="1" id="KW-1133">Transmembrane helix</keyword>
<feature type="transmembrane region" description="Helical" evidence="1">
    <location>
        <begin position="402"/>
        <end position="429"/>
    </location>
</feature>
<feature type="transmembrane region" description="Helical" evidence="1">
    <location>
        <begin position="370"/>
        <end position="390"/>
    </location>
</feature>